<reference evidence="3 4" key="1">
    <citation type="submission" date="2019-12" db="EMBL/GenBank/DDBJ databases">
        <title>Comparative genomics gives insights into the taxonomy of the Azoarcus-Aromatoleum group and reveals separate origins of nif in the plant-associated Azoarcus and non-plant-associated Aromatoleum sub-groups.</title>
        <authorList>
            <person name="Lafos M."/>
            <person name="Maluk M."/>
            <person name="Batista M."/>
            <person name="Junghare M."/>
            <person name="Carmona M."/>
            <person name="Faoro H."/>
            <person name="Cruz L.M."/>
            <person name="Battistoni F."/>
            <person name="De Souza E."/>
            <person name="Pedrosa F."/>
            <person name="Chen W.-M."/>
            <person name="Poole P.S."/>
            <person name="Dixon R.A."/>
            <person name="James E.K."/>
        </authorList>
    </citation>
    <scope>NUCLEOTIDE SEQUENCE [LARGE SCALE GENOMIC DNA]</scope>
    <source>
        <strain evidence="3 4">Td21</strain>
    </source>
</reference>
<protein>
    <submittedName>
        <fullName evidence="3">Uncharacterized protein</fullName>
    </submittedName>
</protein>
<evidence type="ECO:0000313" key="3">
    <source>
        <dbReference type="EMBL" id="NMG44363.1"/>
    </source>
</evidence>
<dbReference type="RefSeq" id="WP_169256229.1">
    <property type="nucleotide sequence ID" value="NZ_WTVN01000016.1"/>
</dbReference>
<dbReference type="EMBL" id="WTVN01000016">
    <property type="protein sequence ID" value="NMG44363.1"/>
    <property type="molecule type" value="Genomic_DNA"/>
</dbReference>
<accession>A0ABX1PZ06</accession>
<keyword evidence="4" id="KW-1185">Reference proteome</keyword>
<organism evidence="3 4">
    <name type="scientific">Aromatoleum toluvorans</name>
    <dbReference type="NCBI Taxonomy" id="92002"/>
    <lineage>
        <taxon>Bacteria</taxon>
        <taxon>Pseudomonadati</taxon>
        <taxon>Pseudomonadota</taxon>
        <taxon>Betaproteobacteria</taxon>
        <taxon>Rhodocyclales</taxon>
        <taxon>Rhodocyclaceae</taxon>
        <taxon>Aromatoleum</taxon>
    </lineage>
</organism>
<evidence type="ECO:0000313" key="4">
    <source>
        <dbReference type="Proteomes" id="UP000623795"/>
    </source>
</evidence>
<proteinExistence type="predicted"/>
<keyword evidence="1" id="KW-0175">Coiled coil</keyword>
<keyword evidence="2" id="KW-0812">Transmembrane</keyword>
<sequence>MKQLDDLLTRIQALQEELETLYREHREDLARRRLELADNFLRHQRRYKIGLFSYLRRTRLLVALTAPVVYLGWIPFVLMDLFVTTYQAICFPVYRIRKVRRSDYMVFDRSELPYLNLIEKFNCLYCSYGNGVAAYTREVAARTEQYWCPIKHARRIHQAHGRYPHFFDYGDGEAFRAGLERLRRQYEQDEAPKTEHTARKAD</sequence>
<gene>
    <name evidence="3" type="ORF">GPA22_11560</name>
</gene>
<evidence type="ECO:0000256" key="1">
    <source>
        <dbReference type="SAM" id="Coils"/>
    </source>
</evidence>
<feature type="coiled-coil region" evidence="1">
    <location>
        <begin position="4"/>
        <end position="31"/>
    </location>
</feature>
<evidence type="ECO:0000256" key="2">
    <source>
        <dbReference type="SAM" id="Phobius"/>
    </source>
</evidence>
<comment type="caution">
    <text evidence="3">The sequence shown here is derived from an EMBL/GenBank/DDBJ whole genome shotgun (WGS) entry which is preliminary data.</text>
</comment>
<keyword evidence="2" id="KW-0472">Membrane</keyword>
<keyword evidence="2" id="KW-1133">Transmembrane helix</keyword>
<name>A0ABX1PZ06_9RHOO</name>
<dbReference type="Proteomes" id="UP000623795">
    <property type="component" value="Unassembled WGS sequence"/>
</dbReference>
<feature type="transmembrane region" description="Helical" evidence="2">
    <location>
        <begin position="70"/>
        <end position="94"/>
    </location>
</feature>